<reference evidence="1" key="1">
    <citation type="submission" date="2015-04" db="UniProtKB">
        <authorList>
            <consortium name="EnsemblPlants"/>
        </authorList>
    </citation>
    <scope>IDENTIFICATION</scope>
</reference>
<protein>
    <submittedName>
        <fullName evidence="1">Uncharacterized protein</fullName>
    </submittedName>
</protein>
<organism evidence="1">
    <name type="scientific">Oryza glumipatula</name>
    <dbReference type="NCBI Taxonomy" id="40148"/>
    <lineage>
        <taxon>Eukaryota</taxon>
        <taxon>Viridiplantae</taxon>
        <taxon>Streptophyta</taxon>
        <taxon>Embryophyta</taxon>
        <taxon>Tracheophyta</taxon>
        <taxon>Spermatophyta</taxon>
        <taxon>Magnoliopsida</taxon>
        <taxon>Liliopsida</taxon>
        <taxon>Poales</taxon>
        <taxon>Poaceae</taxon>
        <taxon>BOP clade</taxon>
        <taxon>Oryzoideae</taxon>
        <taxon>Oryzeae</taxon>
        <taxon>Oryzinae</taxon>
        <taxon>Oryza</taxon>
    </lineage>
</organism>
<dbReference type="Proteomes" id="UP000026961">
    <property type="component" value="Chromosome 2"/>
</dbReference>
<name>A0A0D9YSU3_9ORYZ</name>
<sequence length="67" mass="7805">MWDYSTISPFTHWCPLAVHRPFTISPWSLRIIKGLSYPKKLDYEVRGSPTYILGPLPFHKQCGTIQQ</sequence>
<proteinExistence type="predicted"/>
<dbReference type="EnsemblPlants" id="OGLUM02G18420.1">
    <property type="protein sequence ID" value="OGLUM02G18420.1"/>
    <property type="gene ID" value="OGLUM02G18420"/>
</dbReference>
<dbReference type="HOGENOM" id="CLU_2816566_0_0_1"/>
<accession>A0A0D9YSU3</accession>
<evidence type="ECO:0000313" key="2">
    <source>
        <dbReference type="Proteomes" id="UP000026961"/>
    </source>
</evidence>
<reference evidence="1" key="2">
    <citation type="submission" date="2018-05" db="EMBL/GenBank/DDBJ databases">
        <title>OgluRS3 (Oryza glumaepatula Reference Sequence Version 3).</title>
        <authorList>
            <person name="Zhang J."/>
            <person name="Kudrna D."/>
            <person name="Lee S."/>
            <person name="Talag J."/>
            <person name="Welchert J."/>
            <person name="Wing R.A."/>
        </authorList>
    </citation>
    <scope>NUCLEOTIDE SEQUENCE [LARGE SCALE GENOMIC DNA]</scope>
</reference>
<evidence type="ECO:0000313" key="1">
    <source>
        <dbReference type="EnsemblPlants" id="OGLUM02G18420.1"/>
    </source>
</evidence>
<dbReference type="AlphaFoldDB" id="A0A0D9YSU3"/>
<keyword evidence="2" id="KW-1185">Reference proteome</keyword>
<dbReference type="Gramene" id="OGLUM02G18420.1">
    <property type="protein sequence ID" value="OGLUM02G18420.1"/>
    <property type="gene ID" value="OGLUM02G18420"/>
</dbReference>